<dbReference type="GO" id="GO:0005886">
    <property type="term" value="C:plasma membrane"/>
    <property type="evidence" value="ECO:0007669"/>
    <property type="project" value="TreeGrafter"/>
</dbReference>
<keyword evidence="10 27" id="KW-0812">Transmembrane</keyword>
<dbReference type="GO" id="GO:0006906">
    <property type="term" value="P:vesicle fusion"/>
    <property type="evidence" value="ECO:0007669"/>
    <property type="project" value="TreeGrafter"/>
</dbReference>
<evidence type="ECO:0000256" key="23">
    <source>
        <dbReference type="ARBA" id="ARBA00069804"/>
    </source>
</evidence>
<dbReference type="GO" id="GO:0006887">
    <property type="term" value="P:exocytosis"/>
    <property type="evidence" value="ECO:0007669"/>
    <property type="project" value="TreeGrafter"/>
</dbReference>
<dbReference type="RefSeq" id="XP_018618586.2">
    <property type="nucleotide sequence ID" value="XM_018763070.2"/>
</dbReference>
<dbReference type="GO" id="GO:0033116">
    <property type="term" value="C:endoplasmic reticulum-Golgi intermediate compartment membrane"/>
    <property type="evidence" value="ECO:0007669"/>
    <property type="project" value="UniProtKB-SubCell"/>
</dbReference>
<keyword evidence="13 27" id="KW-1133">Transmembrane helix</keyword>
<dbReference type="GO" id="GO:0000421">
    <property type="term" value="C:autophagosome membrane"/>
    <property type="evidence" value="ECO:0007669"/>
    <property type="project" value="UniProtKB-SubCell"/>
</dbReference>
<evidence type="ECO:0000256" key="27">
    <source>
        <dbReference type="SAM" id="Phobius"/>
    </source>
</evidence>
<feature type="transmembrane region" description="Helical" evidence="27">
    <location>
        <begin position="231"/>
        <end position="250"/>
    </location>
</feature>
<comment type="function">
    <text evidence="21">SNAREs, soluble N-ethylmaleimide-sensitive factor-attachment protein receptors, are essential proteins for fusion of cellular membranes. SNAREs localized on opposing membranes assemble to form a trans-SNARE complex, an extended, parallel four alpha-helical bundle that drives membrane fusion. STX17 is a SNARE of the autophagosome involved in autophagy through the direct control of autophagosome membrane fusion with the lysosome membrane. May also play a role in the early secretory pathway where it may maintain the architecture of the endoplasmic reticulum-Golgi intermediate compartment/ERGIC and Golgi and/or regulate transport between the endoplasmic reticulum, the ERGIC and the Golgi.</text>
</comment>
<evidence type="ECO:0000256" key="7">
    <source>
        <dbReference type="ARBA" id="ARBA00022448"/>
    </source>
</evidence>
<dbReference type="GeneID" id="108940726"/>
<dbReference type="GO" id="GO:0006886">
    <property type="term" value="P:intracellular protein transport"/>
    <property type="evidence" value="ECO:0007669"/>
    <property type="project" value="InterPro"/>
</dbReference>
<evidence type="ECO:0000256" key="17">
    <source>
        <dbReference type="ARBA" id="ARBA00023128"/>
    </source>
</evidence>
<accession>A0A8C9RFQ6</accession>
<dbReference type="PANTHER" id="PTHR19957:SF139">
    <property type="entry name" value="SYNTAXIN-17"/>
    <property type="match status" value="1"/>
</dbReference>
<dbReference type="InterPro" id="IPR000727">
    <property type="entry name" value="T_SNARE_dom"/>
</dbReference>
<evidence type="ECO:0000313" key="29">
    <source>
        <dbReference type="Ensembl" id="ENSSFOP00015015021.2"/>
    </source>
</evidence>
<feature type="coiled-coil region" evidence="25">
    <location>
        <begin position="56"/>
        <end position="83"/>
    </location>
</feature>
<evidence type="ECO:0000256" key="5">
    <source>
        <dbReference type="ARBA" id="ARBA00004557"/>
    </source>
</evidence>
<reference evidence="29" key="2">
    <citation type="submission" date="2025-08" db="UniProtKB">
        <authorList>
            <consortium name="Ensembl"/>
        </authorList>
    </citation>
    <scope>IDENTIFICATION</scope>
</reference>
<keyword evidence="16 25" id="KW-0175">Coiled coil</keyword>
<dbReference type="InterPro" id="IPR010989">
    <property type="entry name" value="SNARE"/>
</dbReference>
<evidence type="ECO:0000256" key="6">
    <source>
        <dbReference type="ARBA" id="ARBA00009063"/>
    </source>
</evidence>
<evidence type="ECO:0000256" key="24">
    <source>
        <dbReference type="ARBA" id="ARBA00093444"/>
    </source>
</evidence>
<dbReference type="InterPro" id="IPR059001">
    <property type="entry name" value="STX17_N"/>
</dbReference>
<dbReference type="GO" id="GO:0005829">
    <property type="term" value="C:cytosol"/>
    <property type="evidence" value="ECO:0007669"/>
    <property type="project" value="UniProtKB-SubCell"/>
</dbReference>
<dbReference type="Gene3D" id="1.20.5.110">
    <property type="match status" value="1"/>
</dbReference>
<evidence type="ECO:0000256" key="13">
    <source>
        <dbReference type="ARBA" id="ARBA00022989"/>
    </source>
</evidence>
<keyword evidence="19" id="KW-0458">Lysosome</keyword>
<evidence type="ECO:0000256" key="3">
    <source>
        <dbReference type="ARBA" id="ARBA00004514"/>
    </source>
</evidence>
<dbReference type="InterPro" id="IPR006012">
    <property type="entry name" value="Syntaxin/epimorphin_CS"/>
</dbReference>
<feature type="transmembrane region" description="Helical" evidence="27">
    <location>
        <begin position="256"/>
        <end position="276"/>
    </location>
</feature>
<keyword evidence="17" id="KW-0496">Mitochondrion</keyword>
<evidence type="ECO:0000256" key="19">
    <source>
        <dbReference type="ARBA" id="ARBA00023228"/>
    </source>
</evidence>
<keyword evidence="14" id="KW-0007">Acetylation</keyword>
<dbReference type="GO" id="GO:0031201">
    <property type="term" value="C:SNARE complex"/>
    <property type="evidence" value="ECO:0007669"/>
    <property type="project" value="TreeGrafter"/>
</dbReference>
<dbReference type="GO" id="GO:0006914">
    <property type="term" value="P:autophagy"/>
    <property type="evidence" value="ECO:0007669"/>
    <property type="project" value="UniProtKB-KW"/>
</dbReference>
<dbReference type="PANTHER" id="PTHR19957">
    <property type="entry name" value="SYNTAXIN"/>
    <property type="match status" value="1"/>
</dbReference>
<protein>
    <recommendedName>
        <fullName evidence="23">Syntaxin-17</fullName>
    </recommendedName>
</protein>
<evidence type="ECO:0000256" key="2">
    <source>
        <dbReference type="ARBA" id="ARBA00004457"/>
    </source>
</evidence>
<dbReference type="GO" id="GO:0000149">
    <property type="term" value="F:SNARE binding"/>
    <property type="evidence" value="ECO:0007669"/>
    <property type="project" value="TreeGrafter"/>
</dbReference>
<comment type="subcellular location">
    <subcellularLocation>
        <location evidence="24">Autolysosome membrane</location>
        <topology evidence="24">Multi-pass membrane protein</topology>
    </subcellularLocation>
    <subcellularLocation>
        <location evidence="3">Cytoplasm</location>
        <location evidence="3">Cytosol</location>
    </subcellularLocation>
    <subcellularLocation>
        <location evidence="5">Cytoplasmic vesicle</location>
        <location evidence="5">COPII-coated vesicle membrane</location>
        <topology evidence="5">Multi-pass membrane protein</topology>
    </subcellularLocation>
    <subcellularLocation>
        <location evidence="4">Cytoplasmic vesicle</location>
        <location evidence="4">Autophagosome membrane</location>
        <topology evidence="4">Multi-pass membrane protein</topology>
    </subcellularLocation>
    <subcellularLocation>
        <location evidence="2">Endoplasmic reticulum-Golgi intermediate compartment membrane</location>
        <topology evidence="2">Multi-pass membrane protein</topology>
    </subcellularLocation>
    <subcellularLocation>
        <location evidence="1">Mitochondrion membrane</location>
        <topology evidence="1">Multi-pass membrane protein</topology>
    </subcellularLocation>
    <subcellularLocation>
        <location evidence="22">Smooth endoplasmic reticulum membrane</location>
        <topology evidence="22">Multi-pass membrane protein</topology>
    </subcellularLocation>
</comment>
<dbReference type="GO" id="GO:0120281">
    <property type="term" value="C:autolysosome membrane"/>
    <property type="evidence" value="ECO:0007669"/>
    <property type="project" value="UniProtKB-SubCell"/>
</dbReference>
<evidence type="ECO:0000256" key="18">
    <source>
        <dbReference type="ARBA" id="ARBA00023136"/>
    </source>
</evidence>
<evidence type="ECO:0000313" key="30">
    <source>
        <dbReference type="Proteomes" id="UP000694397"/>
    </source>
</evidence>
<dbReference type="OrthoDB" id="10035606at2759"/>
<evidence type="ECO:0000256" key="11">
    <source>
        <dbReference type="ARBA" id="ARBA00022824"/>
    </source>
</evidence>
<dbReference type="PROSITE" id="PS50192">
    <property type="entry name" value="T_SNARE"/>
    <property type="match status" value="1"/>
</dbReference>
<dbReference type="AlphaFoldDB" id="A0A8C9RFQ6"/>
<evidence type="ECO:0000256" key="21">
    <source>
        <dbReference type="ARBA" id="ARBA00055921"/>
    </source>
</evidence>
<dbReference type="GeneTree" id="ENSGT01000000214440"/>
<keyword evidence="12" id="KW-0931">ER-Golgi transport</keyword>
<evidence type="ECO:0000259" key="28">
    <source>
        <dbReference type="PROSITE" id="PS50192"/>
    </source>
</evidence>
<evidence type="ECO:0000256" key="26">
    <source>
        <dbReference type="SAM" id="MobiDB-lite"/>
    </source>
</evidence>
<dbReference type="Proteomes" id="UP000694397">
    <property type="component" value="Chromosome 18"/>
</dbReference>
<dbReference type="KEGG" id="sfm:108940726"/>
<keyword evidence="8" id="KW-0963">Cytoplasm</keyword>
<evidence type="ECO:0000256" key="15">
    <source>
        <dbReference type="ARBA" id="ARBA00023006"/>
    </source>
</evidence>
<organism evidence="29 30">
    <name type="scientific">Scleropages formosus</name>
    <name type="common">Asian bonytongue</name>
    <name type="synonym">Osteoglossum formosum</name>
    <dbReference type="NCBI Taxonomy" id="113540"/>
    <lineage>
        <taxon>Eukaryota</taxon>
        <taxon>Metazoa</taxon>
        <taxon>Chordata</taxon>
        <taxon>Craniata</taxon>
        <taxon>Vertebrata</taxon>
        <taxon>Euteleostomi</taxon>
        <taxon>Actinopterygii</taxon>
        <taxon>Neopterygii</taxon>
        <taxon>Teleostei</taxon>
        <taxon>Osteoglossocephala</taxon>
        <taxon>Osteoglossomorpha</taxon>
        <taxon>Osteoglossiformes</taxon>
        <taxon>Osteoglossidae</taxon>
        <taxon>Scleropages</taxon>
    </lineage>
</organism>
<dbReference type="FunFam" id="1.20.5.110:FF:000046">
    <property type="entry name" value="syntaxin-17 isoform X1"/>
    <property type="match status" value="1"/>
</dbReference>
<dbReference type="CTD" id="55014"/>
<dbReference type="SMART" id="SM00397">
    <property type="entry name" value="t_SNARE"/>
    <property type="match status" value="1"/>
</dbReference>
<dbReference type="SUPFAM" id="SSF47661">
    <property type="entry name" value="t-snare proteins"/>
    <property type="match status" value="1"/>
</dbReference>
<keyword evidence="7" id="KW-0813">Transport</keyword>
<dbReference type="Pfam" id="PF26585">
    <property type="entry name" value="STX17_N"/>
    <property type="match status" value="1"/>
</dbReference>
<evidence type="ECO:0000256" key="4">
    <source>
        <dbReference type="ARBA" id="ARBA00004542"/>
    </source>
</evidence>
<gene>
    <name evidence="29" type="primary">STX17</name>
    <name evidence="29" type="synonym">stx17</name>
</gene>
<evidence type="ECO:0000256" key="22">
    <source>
        <dbReference type="ARBA" id="ARBA00060365"/>
    </source>
</evidence>
<keyword evidence="11" id="KW-0256">Endoplasmic reticulum</keyword>
<dbReference type="GO" id="GO:0012507">
    <property type="term" value="C:ER to Golgi transport vesicle membrane"/>
    <property type="evidence" value="ECO:0007669"/>
    <property type="project" value="UniProtKB-SubCell"/>
</dbReference>
<dbReference type="GO" id="GO:0048278">
    <property type="term" value="P:vesicle docking"/>
    <property type="evidence" value="ECO:0007669"/>
    <property type="project" value="TreeGrafter"/>
</dbReference>
<sequence>MSNQGEKLLPLRRLEAPIHKFIKVAIPTDLERLRKHQMNIEKYQRCKQWDRLHQEHINASRTVQQLRANLREMETLCGRVRREDARALEKLVQPIREHASKAAHDFLKLHAETANVQPAAPPAPPTNSEEALGGGPTAQGLVSGSEEDKGPEPAQVQLQLPEIPQDQNAAESWESLEEDLLELNGLVNEFSELVHSQQEKIDSIEDHVSAAAANVEEGSQSLGKAVKYKMAVLPVAGALLGGVVGGPLGLLAGFKIAGVAAAVGGGVLGFAGGNLIQKNRRAKVDLQLQGLSSSRQEADCKDK</sequence>
<keyword evidence="18 27" id="KW-0472">Membrane</keyword>
<reference evidence="29" key="3">
    <citation type="submission" date="2025-09" db="UniProtKB">
        <authorList>
            <consortium name="Ensembl"/>
        </authorList>
    </citation>
    <scope>IDENTIFICATION</scope>
</reference>
<evidence type="ECO:0000256" key="14">
    <source>
        <dbReference type="ARBA" id="ARBA00022990"/>
    </source>
</evidence>
<evidence type="ECO:0000256" key="10">
    <source>
        <dbReference type="ARBA" id="ARBA00022692"/>
    </source>
</evidence>
<evidence type="ECO:0000256" key="16">
    <source>
        <dbReference type="ARBA" id="ARBA00023054"/>
    </source>
</evidence>
<reference evidence="29 30" key="1">
    <citation type="submission" date="2019-04" db="EMBL/GenBank/DDBJ databases">
        <authorList>
            <consortium name="Wellcome Sanger Institute Data Sharing"/>
        </authorList>
    </citation>
    <scope>NUCLEOTIDE SEQUENCE [LARGE SCALE GENOMIC DNA]</scope>
</reference>
<dbReference type="InterPro" id="IPR045242">
    <property type="entry name" value="Syntaxin"/>
</dbReference>
<proteinExistence type="inferred from homology"/>
<keyword evidence="20" id="KW-0968">Cytoplasmic vesicle</keyword>
<feature type="domain" description="T-SNARE coiled-coil homology" evidence="28">
    <location>
        <begin position="163"/>
        <end position="225"/>
    </location>
</feature>
<name>A0A8C9RFQ6_SCLFO</name>
<feature type="region of interest" description="Disordered" evidence="26">
    <location>
        <begin position="116"/>
        <end position="154"/>
    </location>
</feature>
<evidence type="ECO:0000256" key="12">
    <source>
        <dbReference type="ARBA" id="ARBA00022892"/>
    </source>
</evidence>
<evidence type="ECO:0000256" key="1">
    <source>
        <dbReference type="ARBA" id="ARBA00004225"/>
    </source>
</evidence>
<evidence type="ECO:0000256" key="9">
    <source>
        <dbReference type="ARBA" id="ARBA00022553"/>
    </source>
</evidence>
<dbReference type="GO" id="GO:0030868">
    <property type="term" value="C:smooth endoplasmic reticulum membrane"/>
    <property type="evidence" value="ECO:0007669"/>
    <property type="project" value="UniProtKB-SubCell"/>
</dbReference>
<keyword evidence="30" id="KW-1185">Reference proteome</keyword>
<comment type="similarity">
    <text evidence="6">Belongs to the syntaxin family.</text>
</comment>
<evidence type="ECO:0000256" key="25">
    <source>
        <dbReference type="SAM" id="Coils"/>
    </source>
</evidence>
<evidence type="ECO:0000256" key="8">
    <source>
        <dbReference type="ARBA" id="ARBA00022490"/>
    </source>
</evidence>
<keyword evidence="15" id="KW-0072">Autophagy</keyword>
<dbReference type="GO" id="GO:0005484">
    <property type="term" value="F:SNAP receptor activity"/>
    <property type="evidence" value="ECO:0007669"/>
    <property type="project" value="InterPro"/>
</dbReference>
<dbReference type="PROSITE" id="PS00914">
    <property type="entry name" value="SYNTAXIN"/>
    <property type="match status" value="1"/>
</dbReference>
<evidence type="ECO:0000256" key="20">
    <source>
        <dbReference type="ARBA" id="ARBA00023329"/>
    </source>
</evidence>
<dbReference type="GO" id="GO:0031966">
    <property type="term" value="C:mitochondrial membrane"/>
    <property type="evidence" value="ECO:0007669"/>
    <property type="project" value="UniProtKB-SubCell"/>
</dbReference>
<dbReference type="Ensembl" id="ENSSFOT00015015201.2">
    <property type="protein sequence ID" value="ENSSFOP00015015021.2"/>
    <property type="gene ID" value="ENSSFOG00015009711.2"/>
</dbReference>
<keyword evidence="9" id="KW-0597">Phosphoprotein</keyword>